<dbReference type="EMBL" id="JAQIZT010000007">
    <property type="protein sequence ID" value="KAJ6991731.1"/>
    <property type="molecule type" value="Genomic_DNA"/>
</dbReference>
<evidence type="ECO:0000313" key="1">
    <source>
        <dbReference type="EMBL" id="KAJ6991731.1"/>
    </source>
</evidence>
<sequence>MKEEKRKHISSYDSVLVNVLLATHSCRSIFDKKDYDVIPLEEWHCLYKNLQTLSSNDKFLVL</sequence>
<reference evidence="1" key="1">
    <citation type="journal article" date="2023" name="Mol. Ecol. Resour.">
        <title>Chromosome-level genome assembly of a triploid poplar Populus alba 'Berolinensis'.</title>
        <authorList>
            <person name="Chen S."/>
            <person name="Yu Y."/>
            <person name="Wang X."/>
            <person name="Wang S."/>
            <person name="Zhang T."/>
            <person name="Zhou Y."/>
            <person name="He R."/>
            <person name="Meng N."/>
            <person name="Wang Y."/>
            <person name="Liu W."/>
            <person name="Liu Z."/>
            <person name="Liu J."/>
            <person name="Guo Q."/>
            <person name="Huang H."/>
            <person name="Sederoff R.R."/>
            <person name="Wang G."/>
            <person name="Qu G."/>
            <person name="Chen S."/>
        </authorList>
    </citation>
    <scope>NUCLEOTIDE SEQUENCE</scope>
    <source>
        <strain evidence="1">SC-2020</strain>
    </source>
</reference>
<accession>A0AAD6QJT4</accession>
<gene>
    <name evidence="1" type="ORF">NC653_019788</name>
</gene>
<proteinExistence type="predicted"/>
<comment type="caution">
    <text evidence="1">The sequence shown here is derived from an EMBL/GenBank/DDBJ whole genome shotgun (WGS) entry which is preliminary data.</text>
</comment>
<dbReference type="Proteomes" id="UP001164929">
    <property type="component" value="Chromosome 7"/>
</dbReference>
<dbReference type="AlphaFoldDB" id="A0AAD6QJT4"/>
<evidence type="ECO:0000313" key="2">
    <source>
        <dbReference type="Proteomes" id="UP001164929"/>
    </source>
</evidence>
<name>A0AAD6QJT4_9ROSI</name>
<protein>
    <submittedName>
        <fullName evidence="1">Uncharacterized protein</fullName>
    </submittedName>
</protein>
<keyword evidence="2" id="KW-1185">Reference proteome</keyword>
<organism evidence="1 2">
    <name type="scientific">Populus alba x Populus x berolinensis</name>
    <dbReference type="NCBI Taxonomy" id="444605"/>
    <lineage>
        <taxon>Eukaryota</taxon>
        <taxon>Viridiplantae</taxon>
        <taxon>Streptophyta</taxon>
        <taxon>Embryophyta</taxon>
        <taxon>Tracheophyta</taxon>
        <taxon>Spermatophyta</taxon>
        <taxon>Magnoliopsida</taxon>
        <taxon>eudicotyledons</taxon>
        <taxon>Gunneridae</taxon>
        <taxon>Pentapetalae</taxon>
        <taxon>rosids</taxon>
        <taxon>fabids</taxon>
        <taxon>Malpighiales</taxon>
        <taxon>Salicaceae</taxon>
        <taxon>Saliceae</taxon>
        <taxon>Populus</taxon>
    </lineage>
</organism>